<organism evidence="1 2">
    <name type="scientific">Ramlibacter algicola</name>
    <dbReference type="NCBI Taxonomy" id="2795217"/>
    <lineage>
        <taxon>Bacteria</taxon>
        <taxon>Pseudomonadati</taxon>
        <taxon>Pseudomonadota</taxon>
        <taxon>Betaproteobacteria</taxon>
        <taxon>Burkholderiales</taxon>
        <taxon>Comamonadaceae</taxon>
        <taxon>Ramlibacter</taxon>
    </lineage>
</organism>
<keyword evidence="2" id="KW-1185">Reference proteome</keyword>
<evidence type="ECO:0000313" key="1">
    <source>
        <dbReference type="EMBL" id="MBK0394719.1"/>
    </source>
</evidence>
<dbReference type="RefSeq" id="WP_200789807.1">
    <property type="nucleotide sequence ID" value="NZ_JAEDAO010000001.1"/>
</dbReference>
<dbReference type="Proteomes" id="UP000617041">
    <property type="component" value="Unassembled WGS sequence"/>
</dbReference>
<dbReference type="EMBL" id="JAEDAO010000001">
    <property type="protein sequence ID" value="MBK0394719.1"/>
    <property type="molecule type" value="Genomic_DNA"/>
</dbReference>
<proteinExistence type="predicted"/>
<sequence length="298" mass="33790">MSFPSLLRAVSTRPFVRIIGLLCLLLGLGGCSAIKLGYNALPEVAYWWLDGFVDFDDGQRQPVRDDIARVHAWHRTEELPRYVAVLQQVERLAATGFTPAQACALEPALRERAVVLLRGIEPYATAHALTLQPQQIQRIQRKYEERNREYTKEWVRLDHAGMLEKREKEIVKRADTIYGTVNERQLAVLRDHLRASAFSPAMALKERQRRQQDTLAVLQRVSSHGVGIGDARTAVRGLLDRYLASPEPAYRAYVDTLRLETCRLIAALHEAATPDQRDTAVRRLRGWQRAFGELSSAG</sequence>
<evidence type="ECO:0008006" key="3">
    <source>
        <dbReference type="Google" id="ProtNLM"/>
    </source>
</evidence>
<protein>
    <recommendedName>
        <fullName evidence="3">Lipoprotein</fullName>
    </recommendedName>
</protein>
<reference evidence="1" key="1">
    <citation type="submission" date="2020-12" db="EMBL/GenBank/DDBJ databases">
        <title>Ramlibacter sp. nov., isolated from a freshwater alga, Cryptomonas.</title>
        <authorList>
            <person name="Kim H.M."/>
            <person name="Jeon C.O."/>
        </authorList>
    </citation>
    <scope>NUCLEOTIDE SEQUENCE</scope>
    <source>
        <strain evidence="1">CrO1</strain>
    </source>
</reference>
<gene>
    <name evidence="1" type="ORF">I8E28_19095</name>
</gene>
<evidence type="ECO:0000313" key="2">
    <source>
        <dbReference type="Proteomes" id="UP000617041"/>
    </source>
</evidence>
<dbReference type="AlphaFoldDB" id="A0A934USC6"/>
<name>A0A934USC6_9BURK</name>
<dbReference type="Pfam" id="PF19795">
    <property type="entry name" value="DUF6279"/>
    <property type="match status" value="1"/>
</dbReference>
<comment type="caution">
    <text evidence="1">The sequence shown here is derived from an EMBL/GenBank/DDBJ whole genome shotgun (WGS) entry which is preliminary data.</text>
</comment>
<accession>A0A934USC6</accession>